<feature type="transmembrane region" description="Helical" evidence="9">
    <location>
        <begin position="249"/>
        <end position="270"/>
    </location>
</feature>
<keyword evidence="5 9" id="KW-1133">Transmembrane helix</keyword>
<evidence type="ECO:0000256" key="6">
    <source>
        <dbReference type="ARBA" id="ARBA00023136"/>
    </source>
</evidence>
<evidence type="ECO:0000256" key="2">
    <source>
        <dbReference type="ARBA" id="ARBA00010992"/>
    </source>
</evidence>
<feature type="transmembrane region" description="Helical" evidence="9">
    <location>
        <begin position="125"/>
        <end position="145"/>
    </location>
</feature>
<feature type="transmembrane region" description="Helical" evidence="9">
    <location>
        <begin position="219"/>
        <end position="237"/>
    </location>
</feature>
<reference evidence="11 12" key="1">
    <citation type="submission" date="2024-02" db="EMBL/GenBank/DDBJ databases">
        <title>De novo assembly and annotation of 12 fungi associated with fruit tree decline syndrome in Ontario, Canada.</title>
        <authorList>
            <person name="Sulman M."/>
            <person name="Ellouze W."/>
            <person name="Ilyukhin E."/>
        </authorList>
    </citation>
    <scope>NUCLEOTIDE SEQUENCE [LARGE SCALE GENOMIC DNA]</scope>
    <source>
        <strain evidence="11 12">M1-105</strain>
    </source>
</reference>
<dbReference type="SUPFAM" id="SSF103473">
    <property type="entry name" value="MFS general substrate transporter"/>
    <property type="match status" value="1"/>
</dbReference>
<feature type="transmembrane region" description="Helical" evidence="9">
    <location>
        <begin position="82"/>
        <end position="100"/>
    </location>
</feature>
<dbReference type="PANTHER" id="PTHR48022">
    <property type="entry name" value="PLASTIDIC GLUCOSE TRANSPORTER 4"/>
    <property type="match status" value="1"/>
</dbReference>
<dbReference type="InterPro" id="IPR005828">
    <property type="entry name" value="MFS_sugar_transport-like"/>
</dbReference>
<comment type="caution">
    <text evidence="11">The sequence shown here is derived from an EMBL/GenBank/DDBJ whole genome shotgun (WGS) entry which is preliminary data.</text>
</comment>
<feature type="domain" description="Major facilitator superfamily (MFS) profile" evidence="10">
    <location>
        <begin position="87"/>
        <end position="530"/>
    </location>
</feature>
<evidence type="ECO:0000256" key="5">
    <source>
        <dbReference type="ARBA" id="ARBA00022989"/>
    </source>
</evidence>
<feature type="transmembrane region" description="Helical" evidence="9">
    <location>
        <begin position="436"/>
        <end position="457"/>
    </location>
</feature>
<feature type="transmembrane region" description="Helical" evidence="9">
    <location>
        <begin position="508"/>
        <end position="526"/>
    </location>
</feature>
<dbReference type="InterPro" id="IPR036259">
    <property type="entry name" value="MFS_trans_sf"/>
</dbReference>
<keyword evidence="12" id="KW-1185">Reference proteome</keyword>
<feature type="region of interest" description="Disordered" evidence="8">
    <location>
        <begin position="1"/>
        <end position="43"/>
    </location>
</feature>
<evidence type="ECO:0000256" key="7">
    <source>
        <dbReference type="RuleBase" id="RU003346"/>
    </source>
</evidence>
<feature type="transmembrane region" description="Helical" evidence="9">
    <location>
        <begin position="187"/>
        <end position="207"/>
    </location>
</feature>
<evidence type="ECO:0000256" key="8">
    <source>
        <dbReference type="SAM" id="MobiDB-lite"/>
    </source>
</evidence>
<dbReference type="Proteomes" id="UP001521116">
    <property type="component" value="Unassembled WGS sequence"/>
</dbReference>
<evidence type="ECO:0000256" key="3">
    <source>
        <dbReference type="ARBA" id="ARBA00022448"/>
    </source>
</evidence>
<dbReference type="PANTHER" id="PTHR48022:SF13">
    <property type="entry name" value="MAJOR FACILITATOR SUPERFAMILY (MFS) PROFILE DOMAIN-CONTAINING PROTEIN"/>
    <property type="match status" value="1"/>
</dbReference>
<evidence type="ECO:0000313" key="12">
    <source>
        <dbReference type="Proteomes" id="UP001521116"/>
    </source>
</evidence>
<keyword evidence="4 9" id="KW-0812">Transmembrane</keyword>
<dbReference type="EMBL" id="JAJVDC020000069">
    <property type="protein sequence ID" value="KAL1627679.1"/>
    <property type="molecule type" value="Genomic_DNA"/>
</dbReference>
<evidence type="ECO:0000256" key="4">
    <source>
        <dbReference type="ARBA" id="ARBA00022692"/>
    </source>
</evidence>
<protein>
    <recommendedName>
        <fullName evidence="10">Major facilitator superfamily (MFS) profile domain-containing protein</fullName>
    </recommendedName>
</protein>
<dbReference type="InterPro" id="IPR003663">
    <property type="entry name" value="Sugar/inositol_transpt"/>
</dbReference>
<dbReference type="Pfam" id="PF00083">
    <property type="entry name" value="Sugar_tr"/>
    <property type="match status" value="1"/>
</dbReference>
<feature type="compositionally biased region" description="Basic and acidic residues" evidence="8">
    <location>
        <begin position="1"/>
        <end position="10"/>
    </location>
</feature>
<dbReference type="NCBIfam" id="TIGR00879">
    <property type="entry name" value="SP"/>
    <property type="match status" value="1"/>
</dbReference>
<feature type="transmembrane region" description="Helical" evidence="9">
    <location>
        <begin position="337"/>
        <end position="362"/>
    </location>
</feature>
<feature type="transmembrane region" description="Helical" evidence="9">
    <location>
        <begin position="478"/>
        <end position="496"/>
    </location>
</feature>
<keyword evidence="6 9" id="KW-0472">Membrane</keyword>
<accession>A0ABR3SRB8</accession>
<evidence type="ECO:0000256" key="9">
    <source>
        <dbReference type="SAM" id="Phobius"/>
    </source>
</evidence>
<feature type="transmembrane region" description="Helical" evidence="9">
    <location>
        <begin position="157"/>
        <end position="175"/>
    </location>
</feature>
<dbReference type="InterPro" id="IPR005829">
    <property type="entry name" value="Sugar_transporter_CS"/>
</dbReference>
<dbReference type="PROSITE" id="PS00216">
    <property type="entry name" value="SUGAR_TRANSPORT_1"/>
    <property type="match status" value="2"/>
</dbReference>
<organism evidence="11 12">
    <name type="scientific">Neofusicoccum ribis</name>
    <dbReference type="NCBI Taxonomy" id="45134"/>
    <lineage>
        <taxon>Eukaryota</taxon>
        <taxon>Fungi</taxon>
        <taxon>Dikarya</taxon>
        <taxon>Ascomycota</taxon>
        <taxon>Pezizomycotina</taxon>
        <taxon>Dothideomycetes</taxon>
        <taxon>Dothideomycetes incertae sedis</taxon>
        <taxon>Botryosphaeriales</taxon>
        <taxon>Botryosphaeriaceae</taxon>
        <taxon>Neofusicoccum</taxon>
    </lineage>
</organism>
<comment type="subcellular location">
    <subcellularLocation>
        <location evidence="1">Membrane</location>
        <topology evidence="1">Multi-pass membrane protein</topology>
    </subcellularLocation>
</comment>
<dbReference type="Gene3D" id="1.20.1250.20">
    <property type="entry name" value="MFS general substrate transporter like domains"/>
    <property type="match status" value="1"/>
</dbReference>
<dbReference type="PROSITE" id="PS50850">
    <property type="entry name" value="MFS"/>
    <property type="match status" value="1"/>
</dbReference>
<dbReference type="InterPro" id="IPR050360">
    <property type="entry name" value="MFS_Sugar_Transporters"/>
</dbReference>
<name>A0ABR3SRB8_9PEZI</name>
<comment type="similarity">
    <text evidence="2 7">Belongs to the major facilitator superfamily. Sugar transporter (TC 2.A.1.1) family.</text>
</comment>
<evidence type="ECO:0000259" key="10">
    <source>
        <dbReference type="PROSITE" id="PS50850"/>
    </source>
</evidence>
<feature type="transmembrane region" description="Helical" evidence="9">
    <location>
        <begin position="407"/>
        <end position="430"/>
    </location>
</feature>
<evidence type="ECO:0000313" key="11">
    <source>
        <dbReference type="EMBL" id="KAL1627679.1"/>
    </source>
</evidence>
<evidence type="ECO:0000256" key="1">
    <source>
        <dbReference type="ARBA" id="ARBA00004141"/>
    </source>
</evidence>
<dbReference type="InterPro" id="IPR020846">
    <property type="entry name" value="MFS_dom"/>
</dbReference>
<gene>
    <name evidence="11" type="ORF">SLS56_006211</name>
</gene>
<proteinExistence type="inferred from homology"/>
<sequence>MVQKKTKSDEPMVGLYTIGARANSSQDKRRKVPSGGADDQKMAWERREFLNGPKEIKIISGTAAFEEAKLKEPPRPFATRSLILYLACLVGFLCSTANGYDGSLMNSFLETPAFLEFFHIENKGLWSGIVANMYTIGGVVALPFVGPSLDQLGRRAGMFAGATLIIIGTIIQGTTSTDASRAQFMGGRFVLGFGVSFMTAGGPILVLEISHPAYRGVMTAWYNTFWFTGSILASGTARGTIGLHGNNSWLIMTWLQLLFAGIVFLFAWILPESPRWLYTRGKRDKCREMLTYWHGHDNPDSVWVQLQLQEYEEYLEMDGSDKRWWDYRSLFRNKPSVYRLCCNLVIVVFGQWAGNAVLSYYLSSALDTAGYHDELQQKNINLILNCVQFVTALIGARTVEWFGRRPLLLFANIGCAICWVCITGSTATLAKDESNNAAGTAAVAFIFMFNIIFAFGFTPLQQLVPVEVLSFEMRAKGMAFSSFVMNLAMLMNNYAWPVSMDKIGWRTYIIFAVWDVFQAIVIYFLIPETKNRTLEELDDIFHASNPVKASLEKKRIAVDSDRHVLEVEKS</sequence>
<keyword evidence="3 7" id="KW-0813">Transport</keyword>